<dbReference type="EMBL" id="VHSH01000004">
    <property type="protein sequence ID" value="TQV79530.1"/>
    <property type="molecule type" value="Genomic_DNA"/>
</dbReference>
<evidence type="ECO:0000313" key="4">
    <source>
        <dbReference type="Proteomes" id="UP000315252"/>
    </source>
</evidence>
<feature type="signal peptide" evidence="2">
    <location>
        <begin position="1"/>
        <end position="26"/>
    </location>
</feature>
<name>A0A545TQN0_9PROT</name>
<dbReference type="Proteomes" id="UP000315252">
    <property type="component" value="Unassembled WGS sequence"/>
</dbReference>
<evidence type="ECO:0000256" key="1">
    <source>
        <dbReference type="ARBA" id="ARBA00022729"/>
    </source>
</evidence>
<keyword evidence="1 2" id="KW-0732">Signal</keyword>
<gene>
    <name evidence="3" type="ORF">FKG95_12420</name>
</gene>
<dbReference type="OrthoDB" id="7822595at2"/>
<dbReference type="PANTHER" id="PTHR33376">
    <property type="match status" value="1"/>
</dbReference>
<dbReference type="Gene3D" id="3.40.190.170">
    <property type="entry name" value="Bacterial extracellular solute-binding protein, family 7"/>
    <property type="match status" value="1"/>
</dbReference>
<proteinExistence type="predicted"/>
<dbReference type="GO" id="GO:0055085">
    <property type="term" value="P:transmembrane transport"/>
    <property type="evidence" value="ECO:0007669"/>
    <property type="project" value="InterPro"/>
</dbReference>
<evidence type="ECO:0000256" key="2">
    <source>
        <dbReference type="SAM" id="SignalP"/>
    </source>
</evidence>
<feature type="chain" id="PRO_5021931701" evidence="2">
    <location>
        <begin position="27"/>
        <end position="340"/>
    </location>
</feature>
<dbReference type="InterPro" id="IPR038404">
    <property type="entry name" value="TRAP_DctP_sf"/>
</dbReference>
<dbReference type="RefSeq" id="WP_142896706.1">
    <property type="nucleotide sequence ID" value="NZ_ML660055.1"/>
</dbReference>
<comment type="caution">
    <text evidence="3">The sequence shown here is derived from an EMBL/GenBank/DDBJ whole genome shotgun (WGS) entry which is preliminary data.</text>
</comment>
<dbReference type="Pfam" id="PF03480">
    <property type="entry name" value="DctP"/>
    <property type="match status" value="1"/>
</dbReference>
<organism evidence="3 4">
    <name type="scientific">Denitrobaculum tricleocarpae</name>
    <dbReference type="NCBI Taxonomy" id="2591009"/>
    <lineage>
        <taxon>Bacteria</taxon>
        <taxon>Pseudomonadati</taxon>
        <taxon>Pseudomonadota</taxon>
        <taxon>Alphaproteobacteria</taxon>
        <taxon>Rhodospirillales</taxon>
        <taxon>Rhodospirillaceae</taxon>
        <taxon>Denitrobaculum</taxon>
    </lineage>
</organism>
<sequence length="340" mass="36018">MNFFKPVAAVALGAALSASTAITAFAADTTLVISSWAPPTHGMNAKMWPKLTKMIEEATEGRVTAEIKYKLAPPPAQFDLIQDGAADLTWIFHGYNPGRFVATQLIELPGYQGSAEAASVAYWRAYEKYLKSANEHRGVKLVALHTHGPGQLHSSTKVTELDQIKGMKLRLGGGVSGAVGDALGATGIRVPAPKVYETLASNAADGVMMPMEGKKGFKLTEVAQHSYVMPGGFYRGSFALIMNQEKFESLSKADQDALMTVFGEPASRMAGQVWDEIDAIGVEATESTADNSLNTASEADRKAYDAIAAPIIEAAIKAATDKGVDAKAAVEFIASDMAAN</sequence>
<dbReference type="AlphaFoldDB" id="A0A545TQN0"/>
<dbReference type="InterPro" id="IPR018389">
    <property type="entry name" value="DctP_fam"/>
</dbReference>
<keyword evidence="4" id="KW-1185">Reference proteome</keyword>
<protein>
    <submittedName>
        <fullName evidence="3">TRAP transporter substrate-binding protein</fullName>
    </submittedName>
</protein>
<reference evidence="3 4" key="1">
    <citation type="submission" date="2019-06" db="EMBL/GenBank/DDBJ databases">
        <title>Whole genome sequence for Rhodospirillaceae sp. R148.</title>
        <authorList>
            <person name="Wang G."/>
        </authorList>
    </citation>
    <scope>NUCLEOTIDE SEQUENCE [LARGE SCALE GENOMIC DNA]</scope>
    <source>
        <strain evidence="3 4">R148</strain>
    </source>
</reference>
<accession>A0A545TQN0</accession>
<dbReference type="CDD" id="cd13665">
    <property type="entry name" value="PBP2_TRAP_Dctp3_4"/>
    <property type="match status" value="1"/>
</dbReference>
<evidence type="ECO:0000313" key="3">
    <source>
        <dbReference type="EMBL" id="TQV79530.1"/>
    </source>
</evidence>
<dbReference type="PANTHER" id="PTHR33376:SF15">
    <property type="entry name" value="BLL6794 PROTEIN"/>
    <property type="match status" value="1"/>
</dbReference>